<evidence type="ECO:0000313" key="6">
    <source>
        <dbReference type="Proteomes" id="UP000666240"/>
    </source>
</evidence>
<evidence type="ECO:0000313" key="5">
    <source>
        <dbReference type="EMBL" id="MBP0440750.1"/>
    </source>
</evidence>
<evidence type="ECO:0000259" key="4">
    <source>
        <dbReference type="PROSITE" id="PS51387"/>
    </source>
</evidence>
<gene>
    <name evidence="5" type="ORF">J5Y06_19045</name>
</gene>
<sequence>MSERLRSFGLPSDQPRSTILPPQAVARLKGGQVANGSLLAFGNGRSYGDSCLNDRGTLVDMQAANRILRFDPEIGLFQAEAGVLLSDVIAHCAGSGWFPPVVPGTQFVTLGGAIANDIHGKNHHGSGTFGCHVESFTLLRSDGVIRECSATANGELFKATIGGMGLTGLILSATIRLMRVRSLGVEQTATRFSGLDHYFDLAAEADRNNTYAVAWIDQLARGKQAGRGVLLAGNHANDGDFATSEHGRTLGVPVQPPFSVLNRPFISAFNAAYGWMQARKTHSRVSYQSYFFPLDGVRNWNRLYGPRGLLQHQSVVPEEAAREAVPALLQAGRDAAHASFLTVLKRFGPRKSPGVLSFPRPGYTLTLDFPNAGASTLALFDRLDAITVGAGGAVNPYKDARMSAATFERSFPHWRQLEAERDPAFLSDFWRRTALALEPGQWAAAA</sequence>
<keyword evidence="2" id="KW-0274">FAD</keyword>
<dbReference type="EMBL" id="JAGIYY010000009">
    <property type="protein sequence ID" value="MBP0440750.1"/>
    <property type="molecule type" value="Genomic_DNA"/>
</dbReference>
<keyword evidence="6" id="KW-1185">Reference proteome</keyword>
<reference evidence="5" key="1">
    <citation type="submission" date="2021-03" db="EMBL/GenBank/DDBJ databases">
        <title>Genome sequencing and assembly of Tianweitania sediminis.</title>
        <authorList>
            <person name="Chhetri G."/>
        </authorList>
    </citation>
    <scope>NUCLEOTIDE SEQUENCE</scope>
    <source>
        <strain evidence="5">Z8</strain>
    </source>
</reference>
<dbReference type="InterPro" id="IPR036318">
    <property type="entry name" value="FAD-bd_PCMH-like_sf"/>
</dbReference>
<dbReference type="Proteomes" id="UP000666240">
    <property type="component" value="Unassembled WGS sequence"/>
</dbReference>
<comment type="similarity">
    <text evidence="1">Belongs to the oxygen-dependent FAD-linked oxidoreductase family.</text>
</comment>
<comment type="caution">
    <text evidence="5">The sequence shown here is derived from an EMBL/GenBank/DDBJ whole genome shotgun (WGS) entry which is preliminary data.</text>
</comment>
<evidence type="ECO:0000256" key="2">
    <source>
        <dbReference type="ARBA" id="ARBA00022827"/>
    </source>
</evidence>
<dbReference type="InterPro" id="IPR016169">
    <property type="entry name" value="FAD-bd_PCMH_sub2"/>
</dbReference>
<dbReference type="AlphaFoldDB" id="A0A8J7R1Y6"/>
<dbReference type="PROSITE" id="PS51387">
    <property type="entry name" value="FAD_PCMH"/>
    <property type="match status" value="1"/>
</dbReference>
<dbReference type="GO" id="GO:0016491">
    <property type="term" value="F:oxidoreductase activity"/>
    <property type="evidence" value="ECO:0007669"/>
    <property type="project" value="UniProtKB-KW"/>
</dbReference>
<dbReference type="RefSeq" id="WP_209336783.1">
    <property type="nucleotide sequence ID" value="NZ_JAGIYY010000009.1"/>
</dbReference>
<dbReference type="PANTHER" id="PTHR13878">
    <property type="entry name" value="GULONOLACTONE OXIDASE"/>
    <property type="match status" value="1"/>
</dbReference>
<dbReference type="Gene3D" id="3.30.465.10">
    <property type="match status" value="1"/>
</dbReference>
<protein>
    <submittedName>
        <fullName evidence="5">FAD-binding oxidoreductase</fullName>
    </submittedName>
</protein>
<organism evidence="5 6">
    <name type="scientific">Tianweitania sediminis</name>
    <dbReference type="NCBI Taxonomy" id="1502156"/>
    <lineage>
        <taxon>Bacteria</taxon>
        <taxon>Pseudomonadati</taxon>
        <taxon>Pseudomonadota</taxon>
        <taxon>Alphaproteobacteria</taxon>
        <taxon>Hyphomicrobiales</taxon>
        <taxon>Phyllobacteriaceae</taxon>
        <taxon>Tianweitania</taxon>
    </lineage>
</organism>
<feature type="domain" description="FAD-binding PCMH-type" evidence="4">
    <location>
        <begin position="1"/>
        <end position="180"/>
    </location>
</feature>
<dbReference type="InterPro" id="IPR016166">
    <property type="entry name" value="FAD-bd_PCMH"/>
</dbReference>
<evidence type="ECO:0000256" key="3">
    <source>
        <dbReference type="ARBA" id="ARBA00023002"/>
    </source>
</evidence>
<dbReference type="InterPro" id="IPR050432">
    <property type="entry name" value="FAD-linked_Oxidoreductases_BP"/>
</dbReference>
<dbReference type="SUPFAM" id="SSF56176">
    <property type="entry name" value="FAD-binding/transporter-associated domain-like"/>
    <property type="match status" value="1"/>
</dbReference>
<dbReference type="GO" id="GO:0071949">
    <property type="term" value="F:FAD binding"/>
    <property type="evidence" value="ECO:0007669"/>
    <property type="project" value="InterPro"/>
</dbReference>
<accession>A0A8J7R1Y6</accession>
<dbReference type="Pfam" id="PF01565">
    <property type="entry name" value="FAD_binding_4"/>
    <property type="match status" value="1"/>
</dbReference>
<dbReference type="PANTHER" id="PTHR13878:SF53">
    <property type="entry name" value="CYTOKININ DEHYDROGENASE 6"/>
    <property type="match status" value="1"/>
</dbReference>
<evidence type="ECO:0000256" key="1">
    <source>
        <dbReference type="ARBA" id="ARBA00005466"/>
    </source>
</evidence>
<proteinExistence type="inferred from homology"/>
<name>A0A8J7R1Y6_9HYPH</name>
<dbReference type="InterPro" id="IPR006094">
    <property type="entry name" value="Oxid_FAD_bind_N"/>
</dbReference>
<keyword evidence="2" id="KW-0285">Flavoprotein</keyword>
<keyword evidence="3" id="KW-0560">Oxidoreductase</keyword>